<dbReference type="EC" id="3.1.4.52" evidence="1"/>
<keyword evidence="2" id="KW-1185">Reference proteome</keyword>
<name>A0A0U5B4F2_9BACL</name>
<dbReference type="InterPro" id="IPR003607">
    <property type="entry name" value="HD/PDEase_dom"/>
</dbReference>
<dbReference type="InterPro" id="IPR006674">
    <property type="entry name" value="HD_domain"/>
</dbReference>
<accession>A0A0U5B4F2</accession>
<protein>
    <submittedName>
        <fullName evidence="1">Cyclic di-GMP phosphodiesterase response regulator RpfG</fullName>
        <ecNumber evidence="1">3.1.4.52</ecNumber>
    </submittedName>
</protein>
<dbReference type="EMBL" id="AP017312">
    <property type="protein sequence ID" value="BAU29538.1"/>
    <property type="molecule type" value="Genomic_DNA"/>
</dbReference>
<dbReference type="AlphaFoldDB" id="A0A0U5B4F2"/>
<dbReference type="Pfam" id="PF13487">
    <property type="entry name" value="HD_5"/>
    <property type="match status" value="1"/>
</dbReference>
<evidence type="ECO:0000313" key="1">
    <source>
        <dbReference type="EMBL" id="BAU29538.1"/>
    </source>
</evidence>
<dbReference type="KEGG" id="asoc:CB4_03738"/>
<reference evidence="1 2" key="1">
    <citation type="submission" date="2015-12" db="EMBL/GenBank/DDBJ databases">
        <title>Genome sequence of Aneurinibacillus soli.</title>
        <authorList>
            <person name="Lee J.S."/>
            <person name="Lee K.C."/>
            <person name="Kim K.K."/>
            <person name="Lee B.W."/>
        </authorList>
    </citation>
    <scope>NUCLEOTIDE SEQUENCE [LARGE SCALE GENOMIC DNA]</scope>
    <source>
        <strain evidence="1 2">CB4</strain>
    </source>
</reference>
<dbReference type="GO" id="GO:0071111">
    <property type="term" value="F:cyclic-guanylate-specific phosphodiesterase activity"/>
    <property type="evidence" value="ECO:0007669"/>
    <property type="project" value="UniProtKB-EC"/>
</dbReference>
<dbReference type="PROSITE" id="PS51831">
    <property type="entry name" value="HD"/>
    <property type="match status" value="1"/>
</dbReference>
<dbReference type="CDD" id="cd00077">
    <property type="entry name" value="HDc"/>
    <property type="match status" value="1"/>
</dbReference>
<dbReference type="Gene3D" id="1.10.3210.10">
    <property type="entry name" value="Hypothetical protein af1432"/>
    <property type="match status" value="1"/>
</dbReference>
<evidence type="ECO:0000313" key="2">
    <source>
        <dbReference type="Proteomes" id="UP000217696"/>
    </source>
</evidence>
<dbReference type="PANTHER" id="PTHR43155">
    <property type="entry name" value="CYCLIC DI-GMP PHOSPHODIESTERASE PA4108-RELATED"/>
    <property type="match status" value="1"/>
</dbReference>
<dbReference type="InterPro" id="IPR037522">
    <property type="entry name" value="HD_GYP_dom"/>
</dbReference>
<gene>
    <name evidence="1" type="primary">rpfG_11</name>
    <name evidence="1" type="ORF">CB4_03738</name>
</gene>
<proteinExistence type="predicted"/>
<dbReference type="PANTHER" id="PTHR43155:SF2">
    <property type="entry name" value="CYCLIC DI-GMP PHOSPHODIESTERASE PA4108"/>
    <property type="match status" value="1"/>
</dbReference>
<dbReference type="Proteomes" id="UP000217696">
    <property type="component" value="Chromosome"/>
</dbReference>
<keyword evidence="1" id="KW-0378">Hydrolase</keyword>
<dbReference type="PROSITE" id="PS51832">
    <property type="entry name" value="HD_GYP"/>
    <property type="match status" value="1"/>
</dbReference>
<dbReference type="SUPFAM" id="SSF109604">
    <property type="entry name" value="HD-domain/PDEase-like"/>
    <property type="match status" value="1"/>
</dbReference>
<sequence length="182" mass="20300">MHDLAIGCLLHDIGKLHSKETEHTEIGFSILRKVREISLLSAHIAYQHHERMDGTGYPRGIKGSEFLEIAQVCAVANLFETLISVENMPPHEAIEMIMTQNGIGYLPTVIQAFVRSVPPYTPGMKVALNNNMIAIVTRIESHIQRPVVRISSSKQEISLANNLNLMVSKVLTNEGLEKELHI</sequence>
<organism evidence="1 2">
    <name type="scientific">Aneurinibacillus soli</name>
    <dbReference type="NCBI Taxonomy" id="1500254"/>
    <lineage>
        <taxon>Bacteria</taxon>
        <taxon>Bacillati</taxon>
        <taxon>Bacillota</taxon>
        <taxon>Bacilli</taxon>
        <taxon>Bacillales</taxon>
        <taxon>Paenibacillaceae</taxon>
        <taxon>Aneurinibacillus group</taxon>
        <taxon>Aneurinibacillus</taxon>
    </lineage>
</organism>